<dbReference type="EMBL" id="AP023326">
    <property type="protein sequence ID" value="BCI68118.1"/>
    <property type="molecule type" value="Genomic_DNA"/>
</dbReference>
<proteinExistence type="predicted"/>
<sequence length="76" mass="8810">MAYTTYMTHDPLKDVIAKVGGVSELAKHLRITSQAVSQWKKIPLNRLIEVERITGIDRTRLRPELAHLFRREESQP</sequence>
<dbReference type="GO" id="GO:0003677">
    <property type="term" value="F:DNA binding"/>
    <property type="evidence" value="ECO:0007669"/>
    <property type="project" value="InterPro"/>
</dbReference>
<reference evidence="1 2" key="1">
    <citation type="submission" date="2020-07" db="EMBL/GenBank/DDBJ databases">
        <title>Complete Genome Sequence of an acetic acid bacterium, Acetobacter aceti JCM20276.</title>
        <authorList>
            <person name="Hirose Y."/>
            <person name="Mihara H."/>
        </authorList>
    </citation>
    <scope>NUCLEOTIDE SEQUENCE [LARGE SCALE GENOMIC DNA]</scope>
    <source>
        <strain evidence="1 2">JCM20276</strain>
    </source>
</reference>
<name>A0A6S6PJV5_ACEAC</name>
<protein>
    <recommendedName>
        <fullName evidence="3">CI repressor</fullName>
    </recommendedName>
</protein>
<organism evidence="1 2">
    <name type="scientific">Acetobacter aceti</name>
    <dbReference type="NCBI Taxonomy" id="435"/>
    <lineage>
        <taxon>Bacteria</taxon>
        <taxon>Pseudomonadati</taxon>
        <taxon>Pseudomonadota</taxon>
        <taxon>Alphaproteobacteria</taxon>
        <taxon>Acetobacterales</taxon>
        <taxon>Acetobacteraceae</taxon>
        <taxon>Acetobacter</taxon>
        <taxon>Acetobacter subgen. Acetobacter</taxon>
    </lineage>
</organism>
<dbReference type="InterPro" id="IPR010982">
    <property type="entry name" value="Lambda_DNA-bd_dom_sf"/>
</dbReference>
<dbReference type="SUPFAM" id="SSF47413">
    <property type="entry name" value="lambda repressor-like DNA-binding domains"/>
    <property type="match status" value="1"/>
</dbReference>
<dbReference type="Pfam" id="PF14549">
    <property type="entry name" value="P22_Cro"/>
    <property type="match status" value="1"/>
</dbReference>
<evidence type="ECO:0000313" key="2">
    <source>
        <dbReference type="Proteomes" id="UP000515220"/>
    </source>
</evidence>
<dbReference type="Gene3D" id="1.10.260.40">
    <property type="entry name" value="lambda repressor-like DNA-binding domains"/>
    <property type="match status" value="1"/>
</dbReference>
<evidence type="ECO:0008006" key="3">
    <source>
        <dbReference type="Google" id="ProtNLM"/>
    </source>
</evidence>
<dbReference type="AlphaFoldDB" id="A0A6S6PJV5"/>
<dbReference type="Proteomes" id="UP000515220">
    <property type="component" value="Chromosome"/>
</dbReference>
<gene>
    <name evidence="1" type="ORF">AAJCM20276_27420</name>
</gene>
<evidence type="ECO:0000313" key="1">
    <source>
        <dbReference type="EMBL" id="BCI68118.1"/>
    </source>
</evidence>
<accession>A0A6S6PJV5</accession>